<dbReference type="GO" id="GO:0015377">
    <property type="term" value="F:chloride:monoatomic cation symporter activity"/>
    <property type="evidence" value="ECO:0007669"/>
    <property type="project" value="InterPro"/>
</dbReference>
<keyword evidence="3" id="KW-1133">Transmembrane helix</keyword>
<evidence type="ECO:0000313" key="8">
    <source>
        <dbReference type="Proteomes" id="UP001178507"/>
    </source>
</evidence>
<dbReference type="Proteomes" id="UP001178507">
    <property type="component" value="Unassembled WGS sequence"/>
</dbReference>
<feature type="domain" description="SLC12A transporter C-terminal" evidence="6">
    <location>
        <begin position="51"/>
        <end position="152"/>
    </location>
</feature>
<dbReference type="InterPro" id="IPR004842">
    <property type="entry name" value="SLC12A_fam"/>
</dbReference>
<dbReference type="AlphaFoldDB" id="A0AA36JDE0"/>
<feature type="region of interest" description="Disordered" evidence="5">
    <location>
        <begin position="341"/>
        <end position="360"/>
    </location>
</feature>
<comment type="caution">
    <text evidence="7">The sequence shown here is derived from an EMBL/GenBank/DDBJ whole genome shotgun (WGS) entry which is preliminary data.</text>
</comment>
<dbReference type="Pfam" id="PF03522">
    <property type="entry name" value="SLC12"/>
    <property type="match status" value="2"/>
</dbReference>
<evidence type="ECO:0000259" key="6">
    <source>
        <dbReference type="Pfam" id="PF03522"/>
    </source>
</evidence>
<accession>A0AA36JDE0</accession>
<proteinExistence type="predicted"/>
<evidence type="ECO:0000256" key="5">
    <source>
        <dbReference type="SAM" id="MobiDB-lite"/>
    </source>
</evidence>
<dbReference type="GO" id="GO:0016020">
    <property type="term" value="C:membrane"/>
    <property type="evidence" value="ECO:0007669"/>
    <property type="project" value="UniProtKB-SubCell"/>
</dbReference>
<evidence type="ECO:0000256" key="3">
    <source>
        <dbReference type="ARBA" id="ARBA00022989"/>
    </source>
</evidence>
<gene>
    <name evidence="7" type="ORF">EVOR1521_LOCUS26252</name>
</gene>
<evidence type="ECO:0000256" key="1">
    <source>
        <dbReference type="ARBA" id="ARBA00004141"/>
    </source>
</evidence>
<dbReference type="PANTHER" id="PTHR11827">
    <property type="entry name" value="SOLUTE CARRIER FAMILY 12, CATION COTRANSPORTERS"/>
    <property type="match status" value="1"/>
</dbReference>
<dbReference type="PANTHER" id="PTHR11827:SF72">
    <property type="entry name" value="GH08340P"/>
    <property type="match status" value="1"/>
</dbReference>
<evidence type="ECO:0000313" key="7">
    <source>
        <dbReference type="EMBL" id="CAJ1403616.1"/>
    </source>
</evidence>
<dbReference type="EMBL" id="CAUJNA010003504">
    <property type="protein sequence ID" value="CAJ1403616.1"/>
    <property type="molecule type" value="Genomic_DNA"/>
</dbReference>
<reference evidence="7" key="1">
    <citation type="submission" date="2023-08" db="EMBL/GenBank/DDBJ databases">
        <authorList>
            <person name="Chen Y."/>
            <person name="Shah S."/>
            <person name="Dougan E. K."/>
            <person name="Thang M."/>
            <person name="Chan C."/>
        </authorList>
    </citation>
    <scope>NUCLEOTIDE SEQUENCE</scope>
</reference>
<keyword evidence="8" id="KW-1185">Reference proteome</keyword>
<feature type="domain" description="SLC12A transporter C-terminal" evidence="6">
    <location>
        <begin position="171"/>
        <end position="248"/>
    </location>
</feature>
<sequence>MDGITFRLALSALVQLEQSQYQHVNWRPQVLIIYRIQKHEQGANSHEGALRFASQLRKGRGFCMVACVLESEERDAEAQMQASKERQIIKDIMANEGIEGFAEVVVAPSMAEGANYIIQLTGIGGLVPNTVLMDWPEDEHGSQDFVKILSHANTADKAVLAVKGLRQMPLTDIKGPRSTIDVWWMIHDGGFLILLSWLLTQHRNWRQSQIRVFTLAEAVTEEKAKAAGEFLSRTLRERRLFDVDVEVILADDAMIEPYTYDWTWRVEGRHNFLSSRGQAAAESIPLEIDDLFVVDEDRASQSPLPARSVRTVDCENEVPEGTGNVVVSDCREDRFRQHSHVMRPHQSYPTPPQPFQGHRPRGKPDFTDLDSCTRLNQVVLSRSSQAELVVMNLPQQWGTESPQARAFMTYCNALTEGLKHVVFVHSSGHEVFDLSN</sequence>
<evidence type="ECO:0000256" key="2">
    <source>
        <dbReference type="ARBA" id="ARBA00022692"/>
    </source>
</evidence>
<comment type="subcellular location">
    <subcellularLocation>
        <location evidence="1">Membrane</location>
        <topology evidence="1">Multi-pass membrane protein</topology>
    </subcellularLocation>
</comment>
<dbReference type="InterPro" id="IPR018491">
    <property type="entry name" value="SLC12_C"/>
</dbReference>
<name>A0AA36JDE0_9DINO</name>
<evidence type="ECO:0000256" key="4">
    <source>
        <dbReference type="ARBA" id="ARBA00023136"/>
    </source>
</evidence>
<keyword evidence="4" id="KW-0472">Membrane</keyword>
<organism evidence="7 8">
    <name type="scientific">Effrenium voratum</name>
    <dbReference type="NCBI Taxonomy" id="2562239"/>
    <lineage>
        <taxon>Eukaryota</taxon>
        <taxon>Sar</taxon>
        <taxon>Alveolata</taxon>
        <taxon>Dinophyceae</taxon>
        <taxon>Suessiales</taxon>
        <taxon>Symbiodiniaceae</taxon>
        <taxon>Effrenium</taxon>
    </lineage>
</organism>
<keyword evidence="2" id="KW-0812">Transmembrane</keyword>
<protein>
    <recommendedName>
        <fullName evidence="6">SLC12A transporter C-terminal domain-containing protein</fullName>
    </recommendedName>
</protein>